<feature type="transmembrane region" description="Helical" evidence="1">
    <location>
        <begin position="12"/>
        <end position="31"/>
    </location>
</feature>
<feature type="transmembrane region" description="Helical" evidence="1">
    <location>
        <begin position="38"/>
        <end position="59"/>
    </location>
</feature>
<dbReference type="AlphaFoldDB" id="A0A2C9WFF2"/>
<dbReference type="EMBL" id="CM004388">
    <property type="protein sequence ID" value="OAY58643.1"/>
    <property type="molecule type" value="Genomic_DNA"/>
</dbReference>
<evidence type="ECO:0000313" key="2">
    <source>
        <dbReference type="EMBL" id="OAY58643.1"/>
    </source>
</evidence>
<organism evidence="2">
    <name type="scientific">Manihot esculenta</name>
    <name type="common">Cassava</name>
    <name type="synonym">Jatropha manihot</name>
    <dbReference type="NCBI Taxonomy" id="3983"/>
    <lineage>
        <taxon>Eukaryota</taxon>
        <taxon>Viridiplantae</taxon>
        <taxon>Streptophyta</taxon>
        <taxon>Embryophyta</taxon>
        <taxon>Tracheophyta</taxon>
        <taxon>Spermatophyta</taxon>
        <taxon>Magnoliopsida</taxon>
        <taxon>eudicotyledons</taxon>
        <taxon>Gunneridae</taxon>
        <taxon>Pentapetalae</taxon>
        <taxon>rosids</taxon>
        <taxon>fabids</taxon>
        <taxon>Malpighiales</taxon>
        <taxon>Euphorbiaceae</taxon>
        <taxon>Crotonoideae</taxon>
        <taxon>Manihoteae</taxon>
        <taxon>Manihot</taxon>
    </lineage>
</organism>
<keyword evidence="1" id="KW-0472">Membrane</keyword>
<name>A0A2C9WFF2_MANES</name>
<reference evidence="2" key="1">
    <citation type="submission" date="2016-02" db="EMBL/GenBank/DDBJ databases">
        <title>WGS assembly of Manihot esculenta.</title>
        <authorList>
            <person name="Bredeson J.V."/>
            <person name="Prochnik S.E."/>
            <person name="Lyons J.B."/>
            <person name="Schmutz J."/>
            <person name="Grimwood J."/>
            <person name="Vrebalov J."/>
            <person name="Bart R.S."/>
            <person name="Amuge T."/>
            <person name="Ferguson M.E."/>
            <person name="Green R."/>
            <person name="Putnam N."/>
            <person name="Stites J."/>
            <person name="Rounsley S."/>
            <person name="Rokhsar D.S."/>
        </authorList>
    </citation>
    <scope>NUCLEOTIDE SEQUENCE [LARGE SCALE GENOMIC DNA]</scope>
    <source>
        <tissue evidence="2">Leaf</tissue>
    </source>
</reference>
<accession>A0A2C9WFF2</accession>
<keyword evidence="1" id="KW-1133">Transmembrane helix</keyword>
<keyword evidence="1" id="KW-0812">Transmembrane</keyword>
<proteinExistence type="predicted"/>
<gene>
    <name evidence="2" type="ORF">MANES_02G195500</name>
</gene>
<protein>
    <submittedName>
        <fullName evidence="2">Uncharacterized protein</fullName>
    </submittedName>
</protein>
<evidence type="ECO:0000256" key="1">
    <source>
        <dbReference type="SAM" id="Phobius"/>
    </source>
</evidence>
<sequence length="93" mass="10821">MVALQILLEPYGIWRSVSVLPFSFTMVHYIFNISFPEACWILYLLIYGNFMIFLFHLLVSYGMELSYLFKTKFSNSLFCSHVSVHGLPTCPII</sequence>